<gene>
    <name evidence="1" type="ORF">PORCRE_911</name>
</gene>
<sequence>MLLRRRNKEGAVSKSENRFSNYRKDTNDILIIQEKTAIK</sequence>
<protein>
    <submittedName>
        <fullName evidence="1">Uncharacterized protein</fullName>
    </submittedName>
</protein>
<accession>T1CH84</accession>
<evidence type="ECO:0000313" key="2">
    <source>
        <dbReference type="Proteomes" id="UP000018031"/>
    </source>
</evidence>
<comment type="caution">
    <text evidence="1">The sequence shown here is derived from an EMBL/GenBank/DDBJ whole genome shotgun (WGS) entry which is preliminary data.</text>
</comment>
<name>T1CH84_9PORP</name>
<proteinExistence type="predicted"/>
<dbReference type="Proteomes" id="UP000018031">
    <property type="component" value="Unassembled WGS sequence"/>
</dbReference>
<dbReference type="EMBL" id="BAOU01000021">
    <property type="protein sequence ID" value="GAD05211.1"/>
    <property type="molecule type" value="Genomic_DNA"/>
</dbReference>
<reference evidence="2" key="1">
    <citation type="journal article" date="2013" name="Genome">
        <title>Draft Genome Sequences of Porphyromonas crevioricanis JCM 15906T and Porphyromonas cansulci JCM 13913T Isolated from a Canine Oral Cavity.</title>
        <authorList>
            <person name="Sakamoto M."/>
            <person name="Tanaka N."/>
            <person name="Shiwa Y."/>
            <person name="Yoshikawa H."/>
            <person name="Ohkuma M."/>
        </authorList>
    </citation>
    <scope>NUCLEOTIDE SEQUENCE [LARGE SCALE GENOMIC DNA]</scope>
    <source>
        <strain evidence="2">JCM 15906</strain>
    </source>
</reference>
<reference evidence="1 2" key="2">
    <citation type="journal article" date="2013" name="Genome Announc.">
        <title>Draft Genome Sequences of Porphyromonas crevioricanis JCM 15906T and Porphyromonas cansulci JCM 13913T Isolated from a Canine Oral Cavity.</title>
        <authorList>
            <person name="Sakamoto M."/>
            <person name="Tanaka N."/>
            <person name="Shiwa Y."/>
            <person name="Yoshikawa H."/>
            <person name="Ohkuma M."/>
        </authorList>
    </citation>
    <scope>NUCLEOTIDE SEQUENCE [LARGE SCALE GENOMIC DNA]</scope>
    <source>
        <strain evidence="1 2">JCM 15906</strain>
    </source>
</reference>
<dbReference type="AlphaFoldDB" id="T1CH84"/>
<organism evidence="1 2">
    <name type="scientific">Porphyromonas crevioricanis JCM 15906</name>
    <dbReference type="NCBI Taxonomy" id="1305617"/>
    <lineage>
        <taxon>Bacteria</taxon>
        <taxon>Pseudomonadati</taxon>
        <taxon>Bacteroidota</taxon>
        <taxon>Bacteroidia</taxon>
        <taxon>Bacteroidales</taxon>
        <taxon>Porphyromonadaceae</taxon>
        <taxon>Porphyromonas</taxon>
    </lineage>
</organism>
<evidence type="ECO:0000313" key="1">
    <source>
        <dbReference type="EMBL" id="GAD05211.1"/>
    </source>
</evidence>